<keyword evidence="3" id="KW-1185">Reference proteome</keyword>
<feature type="signal peptide" evidence="1">
    <location>
        <begin position="1"/>
        <end position="25"/>
    </location>
</feature>
<dbReference type="Proteomes" id="UP001623349">
    <property type="component" value="Unassembled WGS sequence"/>
</dbReference>
<evidence type="ECO:0000256" key="1">
    <source>
        <dbReference type="SAM" id="SignalP"/>
    </source>
</evidence>
<evidence type="ECO:0000313" key="2">
    <source>
        <dbReference type="EMBL" id="GAB1301602.1"/>
    </source>
</evidence>
<sequence>MVFSWREDRHLLLWLLFAAWEAGSGQLHYSVPED</sequence>
<name>A0ABQ0FQS8_APOSI</name>
<proteinExistence type="predicted"/>
<reference evidence="2 3" key="1">
    <citation type="submission" date="2024-08" db="EMBL/GenBank/DDBJ databases">
        <title>The draft genome of Apodemus speciosus.</title>
        <authorList>
            <person name="Nabeshima K."/>
            <person name="Suzuki S."/>
            <person name="Onuma M."/>
        </authorList>
    </citation>
    <scope>NUCLEOTIDE SEQUENCE [LARGE SCALE GENOMIC DNA]</scope>
    <source>
        <strain evidence="2">IB14-021</strain>
    </source>
</reference>
<feature type="chain" id="PRO_5045865246" evidence="1">
    <location>
        <begin position="26"/>
        <end position="34"/>
    </location>
</feature>
<accession>A0ABQ0FQS8</accession>
<gene>
    <name evidence="2" type="ORF">APTSU1_001684000</name>
</gene>
<dbReference type="EMBL" id="BAAFST010000018">
    <property type="protein sequence ID" value="GAB1301602.1"/>
    <property type="molecule type" value="Genomic_DNA"/>
</dbReference>
<organism evidence="2 3">
    <name type="scientific">Apodemus speciosus</name>
    <name type="common">Large Japanese field mouse</name>
    <dbReference type="NCBI Taxonomy" id="105296"/>
    <lineage>
        <taxon>Eukaryota</taxon>
        <taxon>Metazoa</taxon>
        <taxon>Chordata</taxon>
        <taxon>Craniata</taxon>
        <taxon>Vertebrata</taxon>
        <taxon>Euteleostomi</taxon>
        <taxon>Mammalia</taxon>
        <taxon>Eutheria</taxon>
        <taxon>Euarchontoglires</taxon>
        <taxon>Glires</taxon>
        <taxon>Rodentia</taxon>
        <taxon>Myomorpha</taxon>
        <taxon>Muroidea</taxon>
        <taxon>Muridae</taxon>
        <taxon>Murinae</taxon>
        <taxon>Apodemus</taxon>
    </lineage>
</organism>
<comment type="caution">
    <text evidence="2">The sequence shown here is derived from an EMBL/GenBank/DDBJ whole genome shotgun (WGS) entry which is preliminary data.</text>
</comment>
<evidence type="ECO:0000313" key="3">
    <source>
        <dbReference type="Proteomes" id="UP001623349"/>
    </source>
</evidence>
<protein>
    <submittedName>
        <fullName evidence="2">Protocadherin alpha 3</fullName>
    </submittedName>
</protein>
<keyword evidence="1" id="KW-0732">Signal</keyword>